<dbReference type="SUPFAM" id="SSF53850">
    <property type="entry name" value="Periplasmic binding protein-like II"/>
    <property type="match status" value="1"/>
</dbReference>
<keyword evidence="3" id="KW-1003">Cell membrane</keyword>
<evidence type="ECO:0000256" key="1">
    <source>
        <dbReference type="ARBA" id="ARBA00004141"/>
    </source>
</evidence>
<keyword evidence="6 9" id="KW-0472">Membrane</keyword>
<feature type="transmembrane region" description="Helical" evidence="9">
    <location>
        <begin position="51"/>
        <end position="81"/>
    </location>
</feature>
<dbReference type="RefSeq" id="WP_179578378.1">
    <property type="nucleotide sequence ID" value="NZ_JACCFM010000001.1"/>
</dbReference>
<keyword evidence="4 9" id="KW-0812">Transmembrane</keyword>
<dbReference type="GO" id="GO:0015871">
    <property type="term" value="P:choline transport"/>
    <property type="evidence" value="ECO:0007669"/>
    <property type="project" value="TreeGrafter"/>
</dbReference>
<evidence type="ECO:0000256" key="3">
    <source>
        <dbReference type="ARBA" id="ARBA00022475"/>
    </source>
</evidence>
<dbReference type="GO" id="GO:0043190">
    <property type="term" value="C:ATP-binding cassette (ABC) transporter complex"/>
    <property type="evidence" value="ECO:0007669"/>
    <property type="project" value="InterPro"/>
</dbReference>
<dbReference type="PROSITE" id="PS50928">
    <property type="entry name" value="ABC_TM1"/>
    <property type="match status" value="1"/>
</dbReference>
<feature type="transmembrane region" description="Helical" evidence="9">
    <location>
        <begin position="203"/>
        <end position="229"/>
    </location>
</feature>
<gene>
    <name evidence="11" type="ORF">HNR05_001443</name>
</gene>
<keyword evidence="12" id="KW-1185">Reference proteome</keyword>
<accession>A0A7Z0EEV0</accession>
<dbReference type="PANTHER" id="PTHR47737">
    <property type="entry name" value="GLYCINE BETAINE/PROLINE BETAINE TRANSPORT SYSTEM PERMEASE PROTEIN PROW"/>
    <property type="match status" value="1"/>
</dbReference>
<name>A0A7Z0EEV0_9MICO</name>
<protein>
    <submittedName>
        <fullName evidence="11">Glycine betaine/proline transport system substrate-binding protein</fullName>
    </submittedName>
</protein>
<evidence type="ECO:0000313" key="11">
    <source>
        <dbReference type="EMBL" id="NYJ19652.1"/>
    </source>
</evidence>
<feature type="transmembrane region" description="Helical" evidence="9">
    <location>
        <begin position="26"/>
        <end position="45"/>
    </location>
</feature>
<dbReference type="Pfam" id="PF00528">
    <property type="entry name" value="BPD_transp_1"/>
    <property type="match status" value="1"/>
</dbReference>
<evidence type="ECO:0000256" key="4">
    <source>
        <dbReference type="ARBA" id="ARBA00022692"/>
    </source>
</evidence>
<dbReference type="EMBL" id="JACCFM010000001">
    <property type="protein sequence ID" value="NYJ19652.1"/>
    <property type="molecule type" value="Genomic_DNA"/>
</dbReference>
<dbReference type="GO" id="GO:0015226">
    <property type="term" value="F:carnitine transmembrane transporter activity"/>
    <property type="evidence" value="ECO:0007669"/>
    <property type="project" value="TreeGrafter"/>
</dbReference>
<evidence type="ECO:0000259" key="10">
    <source>
        <dbReference type="PROSITE" id="PS50928"/>
    </source>
</evidence>
<dbReference type="Proteomes" id="UP000537260">
    <property type="component" value="Unassembled WGS sequence"/>
</dbReference>
<comment type="caution">
    <text evidence="11">The sequence shown here is derived from an EMBL/GenBank/DDBJ whole genome shotgun (WGS) entry which is preliminary data.</text>
</comment>
<keyword evidence="5 9" id="KW-1133">Transmembrane helix</keyword>
<dbReference type="InterPro" id="IPR007210">
    <property type="entry name" value="ABC_Gly_betaine_transp_sub-bd"/>
</dbReference>
<dbReference type="GO" id="GO:0031460">
    <property type="term" value="P:glycine betaine transport"/>
    <property type="evidence" value="ECO:0007669"/>
    <property type="project" value="TreeGrafter"/>
</dbReference>
<comment type="subcellular location">
    <subcellularLocation>
        <location evidence="9">Cell membrane</location>
        <topology evidence="9">Multi-pass membrane protein</topology>
    </subcellularLocation>
    <subcellularLocation>
        <location evidence="1">Membrane</location>
        <topology evidence="1">Multi-pass membrane protein</topology>
    </subcellularLocation>
</comment>
<dbReference type="InterPro" id="IPR000515">
    <property type="entry name" value="MetI-like"/>
</dbReference>
<feature type="domain" description="ABC transmembrane type-1" evidence="10">
    <location>
        <begin position="89"/>
        <end position="268"/>
    </location>
</feature>
<evidence type="ECO:0000256" key="2">
    <source>
        <dbReference type="ARBA" id="ARBA00022448"/>
    </source>
</evidence>
<proteinExistence type="inferred from homology"/>
<comment type="similarity">
    <text evidence="7">In the C-terminal section; belongs to the OsmX family.</text>
</comment>
<evidence type="ECO:0000313" key="12">
    <source>
        <dbReference type="Proteomes" id="UP000537260"/>
    </source>
</evidence>
<reference evidence="11 12" key="1">
    <citation type="submission" date="2020-07" db="EMBL/GenBank/DDBJ databases">
        <title>Sequencing the genomes of 1000 actinobacteria strains.</title>
        <authorList>
            <person name="Klenk H.-P."/>
        </authorList>
    </citation>
    <scope>NUCLEOTIDE SEQUENCE [LARGE SCALE GENOMIC DNA]</scope>
    <source>
        <strain evidence="11 12">LI1</strain>
    </source>
</reference>
<evidence type="ECO:0000256" key="9">
    <source>
        <dbReference type="RuleBase" id="RU363032"/>
    </source>
</evidence>
<dbReference type="PANTHER" id="PTHR47737:SF1">
    <property type="entry name" value="GLYCINE BETAINE_PROLINE BETAINE TRANSPORT SYSTEM PERMEASE PROTEIN PROW"/>
    <property type="match status" value="1"/>
</dbReference>
<dbReference type="Gene3D" id="3.40.190.100">
    <property type="entry name" value="Glycine betaine-binding periplasmic protein, domain 2"/>
    <property type="match status" value="1"/>
</dbReference>
<comment type="similarity">
    <text evidence="8">In the N-terminal section; belongs to the binding-protein-dependent transport system permease family.</text>
</comment>
<comment type="similarity">
    <text evidence="9">Belongs to the binding-protein-dependent transport system permease family.</text>
</comment>
<evidence type="ECO:0000256" key="6">
    <source>
        <dbReference type="ARBA" id="ARBA00023136"/>
    </source>
</evidence>
<dbReference type="GO" id="GO:0005275">
    <property type="term" value="F:amine transmembrane transporter activity"/>
    <property type="evidence" value="ECO:0007669"/>
    <property type="project" value="TreeGrafter"/>
</dbReference>
<dbReference type="SUPFAM" id="SSF161098">
    <property type="entry name" value="MetI-like"/>
    <property type="match status" value="1"/>
</dbReference>
<dbReference type="CDD" id="cd13639">
    <property type="entry name" value="PBP2_OpuAC_like"/>
    <property type="match status" value="1"/>
</dbReference>
<dbReference type="InterPro" id="IPR035906">
    <property type="entry name" value="MetI-like_sf"/>
</dbReference>
<dbReference type="Gene3D" id="3.10.105.10">
    <property type="entry name" value="Dipeptide-binding Protein, Domain 3"/>
    <property type="match status" value="2"/>
</dbReference>
<organism evidence="11 12">
    <name type="scientific">Glaciibacter psychrotolerans</name>
    <dbReference type="NCBI Taxonomy" id="670054"/>
    <lineage>
        <taxon>Bacteria</taxon>
        <taxon>Bacillati</taxon>
        <taxon>Actinomycetota</taxon>
        <taxon>Actinomycetes</taxon>
        <taxon>Micrococcales</taxon>
        <taxon>Microbacteriaceae</taxon>
        <taxon>Glaciibacter</taxon>
    </lineage>
</organism>
<evidence type="ECO:0000256" key="5">
    <source>
        <dbReference type="ARBA" id="ARBA00022989"/>
    </source>
</evidence>
<dbReference type="CDD" id="cd06261">
    <property type="entry name" value="TM_PBP2"/>
    <property type="match status" value="1"/>
</dbReference>
<evidence type="ECO:0000256" key="7">
    <source>
        <dbReference type="ARBA" id="ARBA00035642"/>
    </source>
</evidence>
<keyword evidence="2 9" id="KW-0813">Transport</keyword>
<feature type="transmembrane region" description="Helical" evidence="9">
    <location>
        <begin position="289"/>
        <end position="309"/>
    </location>
</feature>
<dbReference type="FunFam" id="1.10.3720.10:FF:000001">
    <property type="entry name" value="Glycine betaine ABC transporter, permease"/>
    <property type="match status" value="1"/>
</dbReference>
<feature type="transmembrane region" description="Helical" evidence="9">
    <location>
        <begin position="136"/>
        <end position="164"/>
    </location>
</feature>
<feature type="transmembrane region" description="Helical" evidence="9">
    <location>
        <begin position="93"/>
        <end position="116"/>
    </location>
</feature>
<dbReference type="Pfam" id="PF04069">
    <property type="entry name" value="OpuAC"/>
    <property type="match status" value="1"/>
</dbReference>
<feature type="transmembrane region" description="Helical" evidence="9">
    <location>
        <begin position="249"/>
        <end position="268"/>
    </location>
</feature>
<evidence type="ECO:0000256" key="8">
    <source>
        <dbReference type="ARBA" id="ARBA00035652"/>
    </source>
</evidence>
<dbReference type="AlphaFoldDB" id="A0A7Z0EEV0"/>
<dbReference type="Gene3D" id="1.10.3720.10">
    <property type="entry name" value="MetI-like"/>
    <property type="match status" value="1"/>
</dbReference>
<sequence>MTDIRLPIGTWAEAFVQFITDIFQPVFNVISALFGGFYEGVALIFQSPPFWILILVIAALGVWARGWLFGAGTVVGLGLIVGVDQWSNAMDTLALVLVAAIIAIVISVPLGILAARSGTASKILKPVLDFMQTMPAFVYLIPALILFRVGVVPGIVATIIFSLAPGVRMTELGIRGVDKEVVEAGHAFGASPRRILRQIQLPLAAPTIMAGVNQVIMLSLSMVVIAGMVGAGGLGGQIVQALSRIDVGLGFEAGLAVVILAILLDRLTAALGAPRPKRVSAPSRRLTRGLLVGGAVVVVAALGVAGFTANTGATAAGPDNGDKKTLTLAVFNGWPEGEAASYLWKDILEKKGYTVDLEYADAGTVFTGLSTGDYDLVLDSWLPTTHEAYMEKYGDTLVDLGSWNNDAANFIAVNADAPIDSLDDLAAHADLFDNKIIGIEPGAGLTNATEKNVIPGYGLQGMDFITSSTPAMLSELKAALASGENIAVTLWSPHWAYDEFDLKNLADPKGALGTTESIHSIGSLAFTKDFPTLAGWIGDFTLDSDLLYSLENVMFNGETSGDYAPIVAEWISKNEDYVDGLTN</sequence>